<dbReference type="Pfam" id="PF07366">
    <property type="entry name" value="SnoaL"/>
    <property type="match status" value="1"/>
</dbReference>
<reference evidence="1 2" key="1">
    <citation type="submission" date="2016-10" db="EMBL/GenBank/DDBJ databases">
        <authorList>
            <person name="de Groot N.N."/>
        </authorList>
    </citation>
    <scope>NUCLEOTIDE SEQUENCE [LARGE SCALE GENOMIC DNA]</scope>
    <source>
        <strain evidence="1 2">CGMCC 1.7056</strain>
    </source>
</reference>
<dbReference type="EMBL" id="FOLB01000015">
    <property type="protein sequence ID" value="SFC93908.1"/>
    <property type="molecule type" value="Genomic_DNA"/>
</dbReference>
<protein>
    <recommendedName>
        <fullName evidence="3">SnoaL-like polyketide cyclase</fullName>
    </recommendedName>
</protein>
<dbReference type="AlphaFoldDB" id="A0A1I1NEL4"/>
<dbReference type="SUPFAM" id="SSF54427">
    <property type="entry name" value="NTF2-like"/>
    <property type="match status" value="1"/>
</dbReference>
<name>A0A1I1NEL4_9ACTN</name>
<evidence type="ECO:0008006" key="3">
    <source>
        <dbReference type="Google" id="ProtNLM"/>
    </source>
</evidence>
<dbReference type="InterPro" id="IPR009959">
    <property type="entry name" value="Cyclase_SnoaL-like"/>
</dbReference>
<dbReference type="InterPro" id="IPR032710">
    <property type="entry name" value="NTF2-like_dom_sf"/>
</dbReference>
<accession>A0A1I1NEL4</accession>
<dbReference type="Proteomes" id="UP000198832">
    <property type="component" value="Unassembled WGS sequence"/>
</dbReference>
<dbReference type="PANTHER" id="PTHR38436:SF1">
    <property type="entry name" value="ESTER CYCLASE"/>
    <property type="match status" value="1"/>
</dbReference>
<evidence type="ECO:0000313" key="1">
    <source>
        <dbReference type="EMBL" id="SFC93908.1"/>
    </source>
</evidence>
<dbReference type="PANTHER" id="PTHR38436">
    <property type="entry name" value="POLYKETIDE CYCLASE SNOAL-LIKE DOMAIN"/>
    <property type="match status" value="1"/>
</dbReference>
<organism evidence="1 2">
    <name type="scientific">Nocardioides terrae</name>
    <dbReference type="NCBI Taxonomy" id="574651"/>
    <lineage>
        <taxon>Bacteria</taxon>
        <taxon>Bacillati</taxon>
        <taxon>Actinomycetota</taxon>
        <taxon>Actinomycetes</taxon>
        <taxon>Propionibacteriales</taxon>
        <taxon>Nocardioidaceae</taxon>
        <taxon>Nocardioides</taxon>
    </lineage>
</organism>
<evidence type="ECO:0000313" key="2">
    <source>
        <dbReference type="Proteomes" id="UP000198832"/>
    </source>
</evidence>
<dbReference type="OrthoDB" id="4539871at2"/>
<dbReference type="Gene3D" id="3.10.450.50">
    <property type="match status" value="1"/>
</dbReference>
<sequence>MNDHTSPSSPVFGTAAMLVTAFYTDLWNRWDDRAVDSVLAPDFAFRGSLGTQTRGRDEWRRYRDLIRAGSSDFHNEVVALLVDPVVEEGQERAAARLLYTGTHDGTLAGVPASGRRFAYAGGAFFTIGRGQLTSAWVLGDLVGLHAQLNGDI</sequence>
<dbReference type="STRING" id="574651.SAMN04487968_11530"/>
<proteinExistence type="predicted"/>
<keyword evidence="2" id="KW-1185">Reference proteome</keyword>
<dbReference type="GO" id="GO:0030638">
    <property type="term" value="P:polyketide metabolic process"/>
    <property type="evidence" value="ECO:0007669"/>
    <property type="project" value="InterPro"/>
</dbReference>
<gene>
    <name evidence="1" type="ORF">SAMN04487968_11530</name>
</gene>